<dbReference type="InterPro" id="IPR002925">
    <property type="entry name" value="Dienelactn_hydro"/>
</dbReference>
<feature type="domain" description="Dienelactone hydrolase" evidence="1">
    <location>
        <begin position="4"/>
        <end position="193"/>
    </location>
</feature>
<evidence type="ECO:0000259" key="1">
    <source>
        <dbReference type="Pfam" id="PF01738"/>
    </source>
</evidence>
<name>A0A1X7K0R0_9BACL</name>
<accession>A0A1X7K0R0</accession>
<evidence type="ECO:0000313" key="3">
    <source>
        <dbReference type="Proteomes" id="UP000193834"/>
    </source>
</evidence>
<dbReference type="PANTHER" id="PTHR46623">
    <property type="entry name" value="CARBOXYMETHYLENEBUTENOLIDASE-RELATED"/>
    <property type="match status" value="1"/>
</dbReference>
<proteinExistence type="predicted"/>
<dbReference type="InterPro" id="IPR051049">
    <property type="entry name" value="Dienelactone_hydrolase-like"/>
</dbReference>
<sequence>MNKDSKQTLIILIHEIYGVNDHIQHIGDLLRARGVEVIIPNLLNRAAFSYMEEDQAYHYFMKHIGFLRAVDDIQSVIRANREKYEHIVLIGFSVGATTAWLCSTFEVDAIIGFYGSRIRDAVEINPSCPTLLFFSQGEKSFQVSALEPALRGKPNTHLEWIDSNHGYMNPYGRHFDQAQYDYGLARSFAFLEEVIESSKIESSVNITPIQQHNKMRVKRSDEACKS</sequence>
<dbReference type="Pfam" id="PF01738">
    <property type="entry name" value="DLH"/>
    <property type="match status" value="1"/>
</dbReference>
<dbReference type="Gene3D" id="3.40.50.1820">
    <property type="entry name" value="alpha/beta hydrolase"/>
    <property type="match status" value="1"/>
</dbReference>
<dbReference type="STRING" id="1852522.SAMN06295960_1953"/>
<dbReference type="GO" id="GO:0016787">
    <property type="term" value="F:hydrolase activity"/>
    <property type="evidence" value="ECO:0007669"/>
    <property type="project" value="UniProtKB-KW"/>
</dbReference>
<gene>
    <name evidence="2" type="ORF">SAMN06295960_1953</name>
</gene>
<protein>
    <submittedName>
        <fullName evidence="2">Dienelactone hydrolase</fullName>
    </submittedName>
</protein>
<dbReference type="InterPro" id="IPR029058">
    <property type="entry name" value="AB_hydrolase_fold"/>
</dbReference>
<keyword evidence="3" id="KW-1185">Reference proteome</keyword>
<reference evidence="2 3" key="1">
    <citation type="submission" date="2017-04" db="EMBL/GenBank/DDBJ databases">
        <authorList>
            <person name="Afonso C.L."/>
            <person name="Miller P.J."/>
            <person name="Scott M.A."/>
            <person name="Spackman E."/>
            <person name="Goraichik I."/>
            <person name="Dimitrov K.M."/>
            <person name="Suarez D.L."/>
            <person name="Swayne D.E."/>
        </authorList>
    </citation>
    <scope>NUCLEOTIDE SEQUENCE [LARGE SCALE GENOMIC DNA]</scope>
    <source>
        <strain evidence="2 3">11</strain>
    </source>
</reference>
<dbReference type="AlphaFoldDB" id="A0A1X7K0R0"/>
<evidence type="ECO:0000313" key="2">
    <source>
        <dbReference type="EMBL" id="SMG34331.1"/>
    </source>
</evidence>
<keyword evidence="2" id="KW-0378">Hydrolase</keyword>
<dbReference type="EMBL" id="FXAZ01000002">
    <property type="protein sequence ID" value="SMG34331.1"/>
    <property type="molecule type" value="Genomic_DNA"/>
</dbReference>
<dbReference type="SUPFAM" id="SSF53474">
    <property type="entry name" value="alpha/beta-Hydrolases"/>
    <property type="match status" value="1"/>
</dbReference>
<organism evidence="2 3">
    <name type="scientific">Paenibacillus aquistagni</name>
    <dbReference type="NCBI Taxonomy" id="1852522"/>
    <lineage>
        <taxon>Bacteria</taxon>
        <taxon>Bacillati</taxon>
        <taxon>Bacillota</taxon>
        <taxon>Bacilli</taxon>
        <taxon>Bacillales</taxon>
        <taxon>Paenibacillaceae</taxon>
        <taxon>Paenibacillus</taxon>
    </lineage>
</organism>
<dbReference type="PANTHER" id="PTHR46623:SF6">
    <property type="entry name" value="ALPHA_BETA-HYDROLASES SUPERFAMILY PROTEIN"/>
    <property type="match status" value="1"/>
</dbReference>
<dbReference type="Proteomes" id="UP000193834">
    <property type="component" value="Unassembled WGS sequence"/>
</dbReference>